<accession>A0A1Y1VIZ5</accession>
<feature type="signal peptide" evidence="1">
    <location>
        <begin position="1"/>
        <end position="16"/>
    </location>
</feature>
<dbReference type="Proteomes" id="UP000193719">
    <property type="component" value="Unassembled WGS sequence"/>
</dbReference>
<proteinExistence type="predicted"/>
<protein>
    <recommendedName>
        <fullName evidence="4">Dickkopf N-terminal cysteine-rich domain-containing protein</fullName>
    </recommendedName>
</protein>
<evidence type="ECO:0008006" key="4">
    <source>
        <dbReference type="Google" id="ProtNLM"/>
    </source>
</evidence>
<feature type="non-terminal residue" evidence="2">
    <location>
        <position position="1"/>
    </location>
</feature>
<comment type="caution">
    <text evidence="2">The sequence shown here is derived from an EMBL/GenBank/DDBJ whole genome shotgun (WGS) entry which is preliminary data.</text>
</comment>
<dbReference type="EMBL" id="MCFH01000006">
    <property type="protein sequence ID" value="ORX57318.1"/>
    <property type="molecule type" value="Genomic_DNA"/>
</dbReference>
<dbReference type="OrthoDB" id="2145176at2759"/>
<reference evidence="2 3" key="2">
    <citation type="submission" date="2016-08" db="EMBL/GenBank/DDBJ databases">
        <title>Pervasive Adenine N6-methylation of Active Genes in Fungi.</title>
        <authorList>
            <consortium name="DOE Joint Genome Institute"/>
            <person name="Mondo S.J."/>
            <person name="Dannebaum R.O."/>
            <person name="Kuo R.C."/>
            <person name="Labutti K."/>
            <person name="Haridas S."/>
            <person name="Kuo A."/>
            <person name="Salamov A."/>
            <person name="Ahrendt S.R."/>
            <person name="Lipzen A."/>
            <person name="Sullivan W."/>
            <person name="Andreopoulos W.B."/>
            <person name="Clum A."/>
            <person name="Lindquist E."/>
            <person name="Daum C."/>
            <person name="Ramamoorthy G.K."/>
            <person name="Gryganskyi A."/>
            <person name="Culley D."/>
            <person name="Magnuson J.K."/>
            <person name="James T.Y."/>
            <person name="O'Malley M.A."/>
            <person name="Stajich J.E."/>
            <person name="Spatafora J.W."/>
            <person name="Visel A."/>
            <person name="Grigoriev I.V."/>
        </authorList>
    </citation>
    <scope>NUCLEOTIDE SEQUENCE [LARGE SCALE GENOMIC DNA]</scope>
    <source>
        <strain evidence="3">finn</strain>
    </source>
</reference>
<gene>
    <name evidence="2" type="ORF">BCR36DRAFT_221249</name>
</gene>
<organism evidence="2 3">
    <name type="scientific">Piromyces finnis</name>
    <dbReference type="NCBI Taxonomy" id="1754191"/>
    <lineage>
        <taxon>Eukaryota</taxon>
        <taxon>Fungi</taxon>
        <taxon>Fungi incertae sedis</taxon>
        <taxon>Chytridiomycota</taxon>
        <taxon>Chytridiomycota incertae sedis</taxon>
        <taxon>Neocallimastigomycetes</taxon>
        <taxon>Neocallimastigales</taxon>
        <taxon>Neocallimastigaceae</taxon>
        <taxon>Piromyces</taxon>
    </lineage>
</organism>
<keyword evidence="1" id="KW-0732">Signal</keyword>
<reference evidence="2 3" key="1">
    <citation type="submission" date="2016-08" db="EMBL/GenBank/DDBJ databases">
        <title>Genomes of anaerobic fungi encode conserved fungal cellulosomes for biomass hydrolysis.</title>
        <authorList>
            <consortium name="DOE Joint Genome Institute"/>
            <person name="Haitjema C.H."/>
            <person name="Gilmore S.P."/>
            <person name="Henske J.K."/>
            <person name="Solomon K.V."/>
            <person name="De Groot R."/>
            <person name="Kuo A."/>
            <person name="Mondo S.J."/>
            <person name="Salamov A.A."/>
            <person name="Labutti K."/>
            <person name="Zhao Z."/>
            <person name="Chiniquy J."/>
            <person name="Barry K."/>
            <person name="Brewer H.M."/>
            <person name="Purvine S.O."/>
            <person name="Wright A.T."/>
            <person name="Boxma B."/>
            <person name="Van Alen T."/>
            <person name="Hackstein J.H."/>
            <person name="Baker S.E."/>
            <person name="Grigoriev I.V."/>
            <person name="O'Malley M.A."/>
        </authorList>
    </citation>
    <scope>NUCLEOTIDE SEQUENCE [LARGE SCALE GENOMIC DNA]</scope>
    <source>
        <strain evidence="3">finn</strain>
    </source>
</reference>
<name>A0A1Y1VIZ5_9FUNG</name>
<dbReference type="AlphaFoldDB" id="A0A1Y1VIZ5"/>
<keyword evidence="3" id="KW-1185">Reference proteome</keyword>
<evidence type="ECO:0000313" key="2">
    <source>
        <dbReference type="EMBL" id="ORX57318.1"/>
    </source>
</evidence>
<feature type="non-terminal residue" evidence="2">
    <location>
        <position position="165"/>
    </location>
</feature>
<sequence>LVYILYILFYIFHVNAQILNKDEVLSIGINNCQGGKDCPKDSQGCIYNHCYYKYFCRNDECMSNTNSTLIYNKDAKVKGLIVDVCTQEAINNKNCKTPVCNKNTDCFSNSCINNVCMSNEAFPVVRCSNSYVQGIYIIKCRRKAYERCENDDDCFSGYCTTEKFC</sequence>
<feature type="chain" id="PRO_5012033532" description="Dickkopf N-terminal cysteine-rich domain-containing protein" evidence="1">
    <location>
        <begin position="17"/>
        <end position="165"/>
    </location>
</feature>
<evidence type="ECO:0000313" key="3">
    <source>
        <dbReference type="Proteomes" id="UP000193719"/>
    </source>
</evidence>
<evidence type="ECO:0000256" key="1">
    <source>
        <dbReference type="SAM" id="SignalP"/>
    </source>
</evidence>